<dbReference type="Proteomes" id="UP000198984">
    <property type="component" value="Unassembled WGS sequence"/>
</dbReference>
<dbReference type="Gene3D" id="3.40.50.2300">
    <property type="match status" value="1"/>
</dbReference>
<feature type="transmembrane region" description="Helical" evidence="7">
    <location>
        <begin position="108"/>
        <end position="124"/>
    </location>
</feature>
<dbReference type="CDD" id="cd00156">
    <property type="entry name" value="REC"/>
    <property type="match status" value="1"/>
</dbReference>
<organism evidence="10 11">
    <name type="scientific">Chitinophaga rupis</name>
    <dbReference type="NCBI Taxonomy" id="573321"/>
    <lineage>
        <taxon>Bacteria</taxon>
        <taxon>Pseudomonadati</taxon>
        <taxon>Bacteroidota</taxon>
        <taxon>Chitinophagia</taxon>
        <taxon>Chitinophagales</taxon>
        <taxon>Chitinophagaceae</taxon>
        <taxon>Chitinophaga</taxon>
    </lineage>
</organism>
<keyword evidence="3 6" id="KW-0597">Phosphoprotein</keyword>
<dbReference type="Gene3D" id="1.10.287.130">
    <property type="match status" value="1"/>
</dbReference>
<name>A0A1H7S7U7_9BACT</name>
<dbReference type="Pfam" id="PF02518">
    <property type="entry name" value="HATPase_c"/>
    <property type="match status" value="1"/>
</dbReference>
<feature type="domain" description="Histidine kinase" evidence="8">
    <location>
        <begin position="215"/>
        <end position="427"/>
    </location>
</feature>
<dbReference type="InterPro" id="IPR004358">
    <property type="entry name" value="Sig_transdc_His_kin-like_C"/>
</dbReference>
<dbReference type="PRINTS" id="PR00344">
    <property type="entry name" value="BCTRLSENSOR"/>
</dbReference>
<dbReference type="InterPro" id="IPR036890">
    <property type="entry name" value="HATPase_C_sf"/>
</dbReference>
<feature type="transmembrane region" description="Helical" evidence="7">
    <location>
        <begin position="161"/>
        <end position="181"/>
    </location>
</feature>
<dbReference type="FunFam" id="3.30.565.10:FF:000006">
    <property type="entry name" value="Sensor histidine kinase WalK"/>
    <property type="match status" value="1"/>
</dbReference>
<dbReference type="SMART" id="SM00388">
    <property type="entry name" value="HisKA"/>
    <property type="match status" value="1"/>
</dbReference>
<dbReference type="InterPro" id="IPR003594">
    <property type="entry name" value="HATPase_dom"/>
</dbReference>
<comment type="catalytic activity">
    <reaction evidence="1">
        <text>ATP + protein L-histidine = ADP + protein N-phospho-L-histidine.</text>
        <dbReference type="EC" id="2.7.13.3"/>
    </reaction>
</comment>
<dbReference type="PANTHER" id="PTHR43547:SF2">
    <property type="entry name" value="HYBRID SIGNAL TRANSDUCTION HISTIDINE KINASE C"/>
    <property type="match status" value="1"/>
</dbReference>
<dbReference type="InterPro" id="IPR003661">
    <property type="entry name" value="HisK_dim/P_dom"/>
</dbReference>
<evidence type="ECO:0000259" key="9">
    <source>
        <dbReference type="PROSITE" id="PS50110"/>
    </source>
</evidence>
<feature type="transmembrane region" description="Helical" evidence="7">
    <location>
        <begin position="56"/>
        <end position="74"/>
    </location>
</feature>
<feature type="modified residue" description="4-aspartylphosphate" evidence="6">
    <location>
        <position position="499"/>
    </location>
</feature>
<dbReference type="SUPFAM" id="SSF52172">
    <property type="entry name" value="CheY-like"/>
    <property type="match status" value="1"/>
</dbReference>
<feature type="transmembrane region" description="Helical" evidence="7">
    <location>
        <begin position="30"/>
        <end position="50"/>
    </location>
</feature>
<proteinExistence type="predicted"/>
<keyword evidence="7" id="KW-0472">Membrane</keyword>
<keyword evidence="4" id="KW-0808">Transferase</keyword>
<feature type="transmembrane region" description="Helical" evidence="7">
    <location>
        <begin position="81"/>
        <end position="102"/>
    </location>
</feature>
<feature type="domain" description="Response regulatory" evidence="9">
    <location>
        <begin position="450"/>
        <end position="564"/>
    </location>
</feature>
<dbReference type="EC" id="2.7.13.3" evidence="2"/>
<dbReference type="Pfam" id="PF00512">
    <property type="entry name" value="HisKA"/>
    <property type="match status" value="1"/>
</dbReference>
<evidence type="ECO:0000256" key="1">
    <source>
        <dbReference type="ARBA" id="ARBA00000085"/>
    </source>
</evidence>
<evidence type="ECO:0000259" key="8">
    <source>
        <dbReference type="PROSITE" id="PS50109"/>
    </source>
</evidence>
<dbReference type="PROSITE" id="PS50109">
    <property type="entry name" value="HIS_KIN"/>
    <property type="match status" value="1"/>
</dbReference>
<evidence type="ECO:0000256" key="7">
    <source>
        <dbReference type="SAM" id="Phobius"/>
    </source>
</evidence>
<dbReference type="OrthoDB" id="636661at2"/>
<keyword evidence="11" id="KW-1185">Reference proteome</keyword>
<evidence type="ECO:0000313" key="11">
    <source>
        <dbReference type="Proteomes" id="UP000198984"/>
    </source>
</evidence>
<evidence type="ECO:0000256" key="5">
    <source>
        <dbReference type="ARBA" id="ARBA00022777"/>
    </source>
</evidence>
<dbReference type="Gene3D" id="3.30.565.10">
    <property type="entry name" value="Histidine kinase-like ATPase, C-terminal domain"/>
    <property type="match status" value="1"/>
</dbReference>
<dbReference type="SUPFAM" id="SSF47384">
    <property type="entry name" value="Homodimeric domain of signal transducing histidine kinase"/>
    <property type="match status" value="1"/>
</dbReference>
<evidence type="ECO:0000313" key="10">
    <source>
        <dbReference type="EMBL" id="SEL68605.1"/>
    </source>
</evidence>
<dbReference type="EMBL" id="FOBB01000002">
    <property type="protein sequence ID" value="SEL68605.1"/>
    <property type="molecule type" value="Genomic_DNA"/>
</dbReference>
<gene>
    <name evidence="10" type="ORF">SAMN04488505_102849</name>
</gene>
<keyword evidence="5 10" id="KW-0418">Kinase</keyword>
<dbReference type="RefSeq" id="WP_089910855.1">
    <property type="nucleotide sequence ID" value="NZ_FOBB01000002.1"/>
</dbReference>
<evidence type="ECO:0000256" key="6">
    <source>
        <dbReference type="PROSITE-ProRule" id="PRU00169"/>
    </source>
</evidence>
<dbReference type="STRING" id="573321.SAMN04488505_102849"/>
<dbReference type="InterPro" id="IPR001789">
    <property type="entry name" value="Sig_transdc_resp-reg_receiver"/>
</dbReference>
<dbReference type="PANTHER" id="PTHR43547">
    <property type="entry name" value="TWO-COMPONENT HISTIDINE KINASE"/>
    <property type="match status" value="1"/>
</dbReference>
<accession>A0A1H7S7U7</accession>
<dbReference type="SUPFAM" id="SSF55874">
    <property type="entry name" value="ATPase domain of HSP90 chaperone/DNA topoisomerase II/histidine kinase"/>
    <property type="match status" value="1"/>
</dbReference>
<keyword evidence="7" id="KW-1133">Transmembrane helix</keyword>
<evidence type="ECO:0000256" key="2">
    <source>
        <dbReference type="ARBA" id="ARBA00012438"/>
    </source>
</evidence>
<dbReference type="GO" id="GO:0000155">
    <property type="term" value="F:phosphorelay sensor kinase activity"/>
    <property type="evidence" value="ECO:0007669"/>
    <property type="project" value="InterPro"/>
</dbReference>
<protein>
    <recommendedName>
        <fullName evidence="2">histidine kinase</fullName>
        <ecNumber evidence="2">2.7.13.3</ecNumber>
    </recommendedName>
</protein>
<sequence>MNLRKTLYTVIDMGTGPVRDRHEKLLINKVNGVACSLIVLSLIFGLLFYILSGHLLILIATTVESLLFVLIIALNYYKKHALAALGLQLVLNAAILYFGLLLGKAIDGLWLALFLIVTSFLFLKTAAARRISLTGGIISLVLIELNKFYPVVTPFPFTPAVLLVVHYSAIAVILFITVLTLMHYLQYNKLLVTAVKGQTRELENANRSLKVFMRELTHEIRTPLNAIYSIAQLKLMDAPDSPTNEHLHYACHNVLSIINNVQDRSKIEAGKPDEIKREAFDVRSWIQEVCNIYRYLARTKAVQIEVETGEQLPHLMYEDKATLTKIANNIIGNAIKFSPKNTTVTVSMHQLNGQWHLAVADQGAGISREKVATLFDEFTRERISFAEGTGLGLNIAQKLAFQLQGHIQVFSEQGKGTMFIICLPVHECKKIIVADGHPEHVDNHIFHGRKVLLVEDDHMSQQYLHKYLHSKGFEVILAEDGMEGLYRATCDHFDIIISDIGLPRMEGRELLARLKANKYLAHVPVIITSADTAIKEDLLQAGAAGCLIKPVDFKQLHKVLKDTIIQAILAPEHRA</sequence>
<dbReference type="CDD" id="cd00082">
    <property type="entry name" value="HisKA"/>
    <property type="match status" value="1"/>
</dbReference>
<evidence type="ECO:0000256" key="3">
    <source>
        <dbReference type="ARBA" id="ARBA00022553"/>
    </source>
</evidence>
<dbReference type="Pfam" id="PF00072">
    <property type="entry name" value="Response_reg"/>
    <property type="match status" value="1"/>
</dbReference>
<dbReference type="InterPro" id="IPR005467">
    <property type="entry name" value="His_kinase_dom"/>
</dbReference>
<reference evidence="10 11" key="1">
    <citation type="submission" date="2016-10" db="EMBL/GenBank/DDBJ databases">
        <authorList>
            <person name="de Groot N.N."/>
        </authorList>
    </citation>
    <scope>NUCLEOTIDE SEQUENCE [LARGE SCALE GENOMIC DNA]</scope>
    <source>
        <strain evidence="10 11">DSM 21039</strain>
    </source>
</reference>
<dbReference type="SMART" id="SM00448">
    <property type="entry name" value="REC"/>
    <property type="match status" value="1"/>
</dbReference>
<dbReference type="AlphaFoldDB" id="A0A1H7S7U7"/>
<dbReference type="InterPro" id="IPR011006">
    <property type="entry name" value="CheY-like_superfamily"/>
</dbReference>
<dbReference type="SMART" id="SM00387">
    <property type="entry name" value="HATPase_c"/>
    <property type="match status" value="1"/>
</dbReference>
<dbReference type="InterPro" id="IPR036097">
    <property type="entry name" value="HisK_dim/P_sf"/>
</dbReference>
<keyword evidence="7" id="KW-0812">Transmembrane</keyword>
<evidence type="ECO:0000256" key="4">
    <source>
        <dbReference type="ARBA" id="ARBA00022679"/>
    </source>
</evidence>
<dbReference type="PROSITE" id="PS50110">
    <property type="entry name" value="RESPONSE_REGULATORY"/>
    <property type="match status" value="1"/>
</dbReference>